<name>A0A1H1VWQ1_9MICC</name>
<dbReference type="Proteomes" id="UP000198751">
    <property type="component" value="Chromosome I"/>
</dbReference>
<accession>A0A1H1VWQ1</accession>
<feature type="transmembrane region" description="Helical" evidence="1">
    <location>
        <begin position="71"/>
        <end position="87"/>
    </location>
</feature>
<feature type="transmembrane region" description="Helical" evidence="1">
    <location>
        <begin position="44"/>
        <end position="65"/>
    </location>
</feature>
<dbReference type="RefSeq" id="WP_091718308.1">
    <property type="nucleotide sequence ID" value="NZ_LT629779.1"/>
</dbReference>
<evidence type="ECO:0000313" key="2">
    <source>
        <dbReference type="EMBL" id="SDS89172.1"/>
    </source>
</evidence>
<dbReference type="OrthoDB" id="5096100at2"/>
<proteinExistence type="predicted"/>
<keyword evidence="1" id="KW-0812">Transmembrane</keyword>
<organism evidence="2 3">
    <name type="scientific">Pseudarthrobacter equi</name>
    <dbReference type="NCBI Taxonomy" id="728066"/>
    <lineage>
        <taxon>Bacteria</taxon>
        <taxon>Bacillati</taxon>
        <taxon>Actinomycetota</taxon>
        <taxon>Actinomycetes</taxon>
        <taxon>Micrococcales</taxon>
        <taxon>Micrococcaceae</taxon>
        <taxon>Pseudarthrobacter</taxon>
    </lineage>
</organism>
<feature type="transmembrane region" description="Helical" evidence="1">
    <location>
        <begin position="157"/>
        <end position="174"/>
    </location>
</feature>
<sequence>MEVNNREWALAIWLAAFLMLFLLVPASRRSVPGLLRIFFGHRIFVPFLIMVIYTGGVIAVLIGMGVWEAKLITPTIVWFLTIALINFMRVPRAMKEPRYFRKLAVSAVTVPVAVQFVVDMYPFSLISEILLQGGFLLFSAVAAFAATGQQYAAARRILNVLIGLLVVVVVIHSAHEITAQWSRIDFGGEAKKFLLPIGLTAAFLPFLYGLTLYAAYESAASHMKAVRPPKTPLARPVITLLARTAFSVEKIAAVTPRTRMVMAETSSWRAASAAFDAGRVHEITRRQELADKQQRLLDNAGVAGTDGNCKRLDQREFEQTIRALSYLHFCQAGNYRNLGRYRADLIDALGPEALASRGLPNEAAITMHVAKDGQGWWAWRRTVTGWVFAIGAIEAPNDRWEFDGPKVPAGGPGSDPSWRHFMVPPEPHEHW</sequence>
<dbReference type="AlphaFoldDB" id="A0A1H1VWQ1"/>
<evidence type="ECO:0000313" key="3">
    <source>
        <dbReference type="Proteomes" id="UP000198751"/>
    </source>
</evidence>
<reference evidence="3" key="1">
    <citation type="submission" date="2016-10" db="EMBL/GenBank/DDBJ databases">
        <authorList>
            <person name="Varghese N."/>
            <person name="Submissions S."/>
        </authorList>
    </citation>
    <scope>NUCLEOTIDE SEQUENCE [LARGE SCALE GENOMIC DNA]</scope>
    <source>
        <strain evidence="3">IMMIB L-1606</strain>
    </source>
</reference>
<protein>
    <submittedName>
        <fullName evidence="2">Uncharacterized membrane protein</fullName>
    </submittedName>
</protein>
<feature type="transmembrane region" description="Helical" evidence="1">
    <location>
        <begin position="124"/>
        <end position="145"/>
    </location>
</feature>
<evidence type="ECO:0000256" key="1">
    <source>
        <dbReference type="SAM" id="Phobius"/>
    </source>
</evidence>
<feature type="transmembrane region" description="Helical" evidence="1">
    <location>
        <begin position="194"/>
        <end position="216"/>
    </location>
</feature>
<feature type="transmembrane region" description="Helical" evidence="1">
    <location>
        <begin position="6"/>
        <end position="24"/>
    </location>
</feature>
<dbReference type="EMBL" id="LT629779">
    <property type="protein sequence ID" value="SDS89172.1"/>
    <property type="molecule type" value="Genomic_DNA"/>
</dbReference>
<gene>
    <name evidence="2" type="ORF">SAMN04489743_1132</name>
</gene>
<keyword evidence="1" id="KW-1133">Transmembrane helix</keyword>
<feature type="transmembrane region" description="Helical" evidence="1">
    <location>
        <begin position="99"/>
        <end position="118"/>
    </location>
</feature>
<keyword evidence="1" id="KW-0472">Membrane</keyword>
<keyword evidence="3" id="KW-1185">Reference proteome</keyword>